<evidence type="ECO:0000259" key="1">
    <source>
        <dbReference type="PROSITE" id="PS51384"/>
    </source>
</evidence>
<dbReference type="InterPro" id="IPR013113">
    <property type="entry name" value="SIP_FAD-bd"/>
</dbReference>
<sequence>MNKLRTHRQSVIHQFGLFPVVVTGVRQLTEHYVRISLAGPSLHHAAEEISEGTGDVVDAYIKLFIPPAGSSQPTDIVLEDNWRAQWFAQPTDERGWMRTYTVRNSRLIPADAISPPATQFRPAADADLSVLDREYPSDIVPEIDIDFVLHADSAGEMGPGATWANQAQVGDSISFLAPMRGNNLWSSWNPGKASKILVLADETAVPAALSIVRTLDRNTRADILLEVPGEGDIMTPEIADIADAATAFPHVTVRWLPRGCNGASSVRGEELYRMLREILDVKLNIQYRVIEQVTDEEIVWGLADEDSDYYVFIAGESAVIKTLRRICVNDAGLDKGNISFMGYWKRGRAES</sequence>
<name>A0A7H2BIT2_9MICC</name>
<dbReference type="AlphaFoldDB" id="A0A7H2BIT2"/>
<reference evidence="2 3" key="1">
    <citation type="submission" date="2020-09" db="EMBL/GenBank/DDBJ databases">
        <title>Investigation of environmental microbe.</title>
        <authorList>
            <person name="Ou Y."/>
            <person name="Kang Q."/>
        </authorList>
    </citation>
    <scope>NUCLEOTIDE SEQUENCE [LARGE SCALE GENOMIC DNA]</scope>
    <source>
        <strain evidence="2 3">KJZ-9</strain>
    </source>
</reference>
<dbReference type="CDD" id="cd06193">
    <property type="entry name" value="siderophore_interacting"/>
    <property type="match status" value="1"/>
</dbReference>
<dbReference type="InterPro" id="IPR039374">
    <property type="entry name" value="SIP_fam"/>
</dbReference>
<dbReference type="Pfam" id="PF08021">
    <property type="entry name" value="FAD_binding_9"/>
    <property type="match status" value="2"/>
</dbReference>
<dbReference type="GO" id="GO:0016491">
    <property type="term" value="F:oxidoreductase activity"/>
    <property type="evidence" value="ECO:0007669"/>
    <property type="project" value="InterPro"/>
</dbReference>
<protein>
    <submittedName>
        <fullName evidence="2">Siderophore-interacting protein</fullName>
    </submittedName>
</protein>
<dbReference type="PROSITE" id="PS51384">
    <property type="entry name" value="FAD_FR"/>
    <property type="match status" value="1"/>
</dbReference>
<gene>
    <name evidence="2" type="ORF">IDM48_09400</name>
</gene>
<dbReference type="InterPro" id="IPR039261">
    <property type="entry name" value="FNR_nucleotide-bd"/>
</dbReference>
<dbReference type="InterPro" id="IPR017927">
    <property type="entry name" value="FAD-bd_FR_type"/>
</dbReference>
<feature type="domain" description="FAD-binding FR-type" evidence="1">
    <location>
        <begin position="15"/>
        <end position="185"/>
    </location>
</feature>
<dbReference type="RefSeq" id="WP_145175754.1">
    <property type="nucleotide sequence ID" value="NZ_BAAAHX010000008.1"/>
</dbReference>
<dbReference type="KEGG" id="rama:IDM48_09400"/>
<dbReference type="Proteomes" id="UP000516421">
    <property type="component" value="Chromosome"/>
</dbReference>
<dbReference type="PANTHER" id="PTHR30157">
    <property type="entry name" value="FERRIC REDUCTASE, NADPH-DEPENDENT"/>
    <property type="match status" value="1"/>
</dbReference>
<dbReference type="Pfam" id="PF04954">
    <property type="entry name" value="SIP"/>
    <property type="match status" value="1"/>
</dbReference>
<evidence type="ECO:0000313" key="2">
    <source>
        <dbReference type="EMBL" id="QNV39578.1"/>
    </source>
</evidence>
<dbReference type="InterPro" id="IPR007037">
    <property type="entry name" value="SIP_rossman_dom"/>
</dbReference>
<dbReference type="EMBL" id="CP061538">
    <property type="protein sequence ID" value="QNV39578.1"/>
    <property type="molecule type" value="Genomic_DNA"/>
</dbReference>
<proteinExistence type="predicted"/>
<keyword evidence="3" id="KW-1185">Reference proteome</keyword>
<accession>A0A7H2BIT2</accession>
<dbReference type="PANTHER" id="PTHR30157:SF0">
    <property type="entry name" value="NADPH-DEPENDENT FERRIC-CHELATE REDUCTASE"/>
    <property type="match status" value="1"/>
</dbReference>
<dbReference type="Gene3D" id="3.40.50.80">
    <property type="entry name" value="Nucleotide-binding domain of ferredoxin-NADP reductase (FNR) module"/>
    <property type="match status" value="1"/>
</dbReference>
<organism evidence="2 3">
    <name type="scientific">Rothia amarae</name>
    <dbReference type="NCBI Taxonomy" id="169480"/>
    <lineage>
        <taxon>Bacteria</taxon>
        <taxon>Bacillati</taxon>
        <taxon>Actinomycetota</taxon>
        <taxon>Actinomycetes</taxon>
        <taxon>Micrococcales</taxon>
        <taxon>Micrococcaceae</taxon>
        <taxon>Rothia</taxon>
    </lineage>
</organism>
<dbReference type="Gene3D" id="2.40.30.10">
    <property type="entry name" value="Translation factors"/>
    <property type="match status" value="1"/>
</dbReference>
<evidence type="ECO:0000313" key="3">
    <source>
        <dbReference type="Proteomes" id="UP000516421"/>
    </source>
</evidence>